<sequence length="42" mass="4819">MTLETVRQFLAHDSIATTSIYQTAEIASQYREVDAFLEEALR</sequence>
<organism evidence="1 2">
    <name type="scientific">Paraburkholderia ultramafica</name>
    <dbReference type="NCBI Taxonomy" id="1544867"/>
    <lineage>
        <taxon>Bacteria</taxon>
        <taxon>Pseudomonadati</taxon>
        <taxon>Pseudomonadota</taxon>
        <taxon>Betaproteobacteria</taxon>
        <taxon>Burkholderiales</taxon>
        <taxon>Burkholderiaceae</taxon>
        <taxon>Paraburkholderia</taxon>
    </lineage>
</organism>
<dbReference type="EMBL" id="CADIKK010000044">
    <property type="protein sequence ID" value="CAB3806254.1"/>
    <property type="molecule type" value="Genomic_DNA"/>
</dbReference>
<protein>
    <recommendedName>
        <fullName evidence="3">Integrase</fullName>
    </recommendedName>
</protein>
<keyword evidence="2" id="KW-1185">Reference proteome</keyword>
<dbReference type="AlphaFoldDB" id="A0A6S7DH18"/>
<accession>A0A6S7DH18</accession>
<evidence type="ECO:0008006" key="3">
    <source>
        <dbReference type="Google" id="ProtNLM"/>
    </source>
</evidence>
<proteinExistence type="predicted"/>
<reference evidence="1 2" key="1">
    <citation type="submission" date="2020-04" db="EMBL/GenBank/DDBJ databases">
        <authorList>
            <person name="De Canck E."/>
        </authorList>
    </citation>
    <scope>NUCLEOTIDE SEQUENCE [LARGE SCALE GENOMIC DNA]</scope>
    <source>
        <strain evidence="1 2">LMG 28614</strain>
    </source>
</reference>
<gene>
    <name evidence="1" type="ORF">LMG28614_06354</name>
</gene>
<evidence type="ECO:0000313" key="1">
    <source>
        <dbReference type="EMBL" id="CAB3806254.1"/>
    </source>
</evidence>
<name>A0A6S7DH18_9BURK</name>
<dbReference type="Proteomes" id="UP000494365">
    <property type="component" value="Unassembled WGS sequence"/>
</dbReference>
<evidence type="ECO:0000313" key="2">
    <source>
        <dbReference type="Proteomes" id="UP000494365"/>
    </source>
</evidence>